<dbReference type="Pfam" id="PF20256">
    <property type="entry name" value="MoCoBD_2"/>
    <property type="match status" value="1"/>
</dbReference>
<dbReference type="PANTHER" id="PTHR11908">
    <property type="entry name" value="XANTHINE DEHYDROGENASE"/>
    <property type="match status" value="1"/>
</dbReference>
<dbReference type="AlphaFoldDB" id="A0A2T0T1M5"/>
<dbReference type="SUPFAM" id="SSF54665">
    <property type="entry name" value="CO dehydrogenase molybdoprotein N-domain-like"/>
    <property type="match status" value="1"/>
</dbReference>
<dbReference type="Gene3D" id="3.30.365.10">
    <property type="entry name" value="Aldehyde oxidase/xanthine dehydrogenase, molybdopterin binding domain"/>
    <property type="match status" value="4"/>
</dbReference>
<dbReference type="InterPro" id="IPR037165">
    <property type="entry name" value="AldOxase/xan_DH_Mopterin-bd_sf"/>
</dbReference>
<keyword evidence="2" id="KW-0560">Oxidoreductase</keyword>
<evidence type="ECO:0000313" key="4">
    <source>
        <dbReference type="EMBL" id="PRY39562.1"/>
    </source>
</evidence>
<evidence type="ECO:0000256" key="1">
    <source>
        <dbReference type="ARBA" id="ARBA00022505"/>
    </source>
</evidence>
<sequence>MTSVGTPVPRVDGLLKATGTARYTADIPFEDLTHAVLLQATIARGRIASIDASAAEAAPGVLLVLTHLNAPRLPRMRAFAKGGSAQQTVPALQDDRVRFAGETVAFVVAESQEQARYAAMLISVEYDEEPPAVGLHGDAYPPAKVNGQPPDYRRGDAERALADAAVTVERTYRTPVHHHNPIEPPVTIASWDDDGGLTVHEAAQGGVHMMRLGFAEALGIPRRKAGSIRVVSKFLGGGFGGKGFMWPRNILPAVAARLLGRPVKLELTRAQMYTSGGYRSETVQRLRLGADRDGRLGSIVHESTSTGSDMGEFPEPCAQITQMLYACPNVTGTHRLVRQNVGVPTFTRAPGEGPGSFALESALDELAGELSLDPLELRLRNYAETDPEHDRPWSSKGLRECYSEGAERFGWSARNPEPGSMRDGRWLVGYGMATAAYSSHTWPTFARVRIRADGTAVVRCATTDIGTGTYTVMAQVAADALGVRPGDVTFEAGDTRYPFAFPPVSSSGARSIGPAVRAAALAVRTRVARLAVKDRESPLFGADAATVRAIGGGRLARADDPERYDTFVDVLERAGLGHVEERKGYGVMPFLHSTASGIAPWPVGPLLRVATRPFAGRYSTYDFGAQFVEVRVDPDLGVVRVSRVVGVYDIGRVLNPRTARNQAVGGITWGIGMALMERTTTHPRLGKYTSPNLSGYLLPTNADVPDIDVHFLDRPDPLVNPLGVKGVGELPVVGVAAAIANAVHHATGKRVRSLPIGPAELLG</sequence>
<dbReference type="Pfam" id="PF02738">
    <property type="entry name" value="MoCoBD_1"/>
    <property type="match status" value="1"/>
</dbReference>
<dbReference type="SMART" id="SM01008">
    <property type="entry name" value="Ald_Xan_dh_C"/>
    <property type="match status" value="1"/>
</dbReference>
<dbReference type="EMBL" id="PVTF01000007">
    <property type="protein sequence ID" value="PRY39562.1"/>
    <property type="molecule type" value="Genomic_DNA"/>
</dbReference>
<dbReference type="Proteomes" id="UP000239494">
    <property type="component" value="Unassembled WGS sequence"/>
</dbReference>
<organism evidence="4 5">
    <name type="scientific">Umezawaea tangerina</name>
    <dbReference type="NCBI Taxonomy" id="84725"/>
    <lineage>
        <taxon>Bacteria</taxon>
        <taxon>Bacillati</taxon>
        <taxon>Actinomycetota</taxon>
        <taxon>Actinomycetes</taxon>
        <taxon>Pseudonocardiales</taxon>
        <taxon>Pseudonocardiaceae</taxon>
        <taxon>Umezawaea</taxon>
    </lineage>
</organism>
<reference evidence="4 5" key="1">
    <citation type="submission" date="2018-03" db="EMBL/GenBank/DDBJ databases">
        <title>Genomic Encyclopedia of Archaeal and Bacterial Type Strains, Phase II (KMG-II): from individual species to whole genera.</title>
        <authorList>
            <person name="Goeker M."/>
        </authorList>
    </citation>
    <scope>NUCLEOTIDE SEQUENCE [LARGE SCALE GENOMIC DNA]</scope>
    <source>
        <strain evidence="4 5">DSM 44720</strain>
    </source>
</reference>
<evidence type="ECO:0000313" key="5">
    <source>
        <dbReference type="Proteomes" id="UP000239494"/>
    </source>
</evidence>
<dbReference type="InterPro" id="IPR036856">
    <property type="entry name" value="Ald_Oxase/Xan_DH_a/b_sf"/>
</dbReference>
<name>A0A2T0T1M5_9PSEU</name>
<dbReference type="Gene3D" id="3.90.1170.50">
    <property type="entry name" value="Aldehyde oxidase/xanthine dehydrogenase, a/b hammerhead"/>
    <property type="match status" value="1"/>
</dbReference>
<gene>
    <name evidence="4" type="ORF">CLV43_107145</name>
</gene>
<evidence type="ECO:0000256" key="2">
    <source>
        <dbReference type="ARBA" id="ARBA00023002"/>
    </source>
</evidence>
<keyword evidence="1" id="KW-0500">Molybdenum</keyword>
<proteinExistence type="predicted"/>
<dbReference type="GO" id="GO:0005506">
    <property type="term" value="F:iron ion binding"/>
    <property type="evidence" value="ECO:0007669"/>
    <property type="project" value="InterPro"/>
</dbReference>
<dbReference type="InterPro" id="IPR008274">
    <property type="entry name" value="AldOxase/xan_DH_MoCoBD1"/>
</dbReference>
<dbReference type="RefSeq" id="WP_106189497.1">
    <property type="nucleotide sequence ID" value="NZ_PVTF01000007.1"/>
</dbReference>
<accession>A0A2T0T1M5</accession>
<comment type="caution">
    <text evidence="4">The sequence shown here is derived from an EMBL/GenBank/DDBJ whole genome shotgun (WGS) entry which is preliminary data.</text>
</comment>
<dbReference type="InterPro" id="IPR016208">
    <property type="entry name" value="Ald_Oxase/xanthine_DH-like"/>
</dbReference>
<dbReference type="OrthoDB" id="135295at2"/>
<dbReference type="SUPFAM" id="SSF56003">
    <property type="entry name" value="Molybdenum cofactor-binding domain"/>
    <property type="match status" value="1"/>
</dbReference>
<feature type="domain" description="Aldehyde oxidase/xanthine dehydrogenase a/b hammerhead" evidence="3">
    <location>
        <begin position="18"/>
        <end position="130"/>
    </location>
</feature>
<dbReference type="InterPro" id="IPR000674">
    <property type="entry name" value="Ald_Oxase/Xan_DH_a/b"/>
</dbReference>
<dbReference type="Pfam" id="PF01315">
    <property type="entry name" value="Ald_Xan_dh_C"/>
    <property type="match status" value="1"/>
</dbReference>
<dbReference type="PANTHER" id="PTHR11908:SF132">
    <property type="entry name" value="ALDEHYDE OXIDASE 1-RELATED"/>
    <property type="match status" value="1"/>
</dbReference>
<dbReference type="GO" id="GO:0016491">
    <property type="term" value="F:oxidoreductase activity"/>
    <property type="evidence" value="ECO:0007669"/>
    <property type="project" value="UniProtKB-KW"/>
</dbReference>
<keyword evidence="5" id="KW-1185">Reference proteome</keyword>
<evidence type="ECO:0000259" key="3">
    <source>
        <dbReference type="SMART" id="SM01008"/>
    </source>
</evidence>
<protein>
    <submittedName>
        <fullName evidence="4">Xanthine dehydrogenase molybdenum binding subunit apoprotein</fullName>
    </submittedName>
</protein>
<dbReference type="InterPro" id="IPR046867">
    <property type="entry name" value="AldOxase/xan_DH_MoCoBD2"/>
</dbReference>